<dbReference type="Proteomes" id="UP000823941">
    <property type="component" value="Chromosome 17"/>
</dbReference>
<protein>
    <submittedName>
        <fullName evidence="2">Uncharacterized protein</fullName>
    </submittedName>
</protein>
<gene>
    <name evidence="2" type="ORF">JYU34_012921</name>
</gene>
<evidence type="ECO:0000256" key="1">
    <source>
        <dbReference type="SAM" id="MobiDB-lite"/>
    </source>
</evidence>
<feature type="region of interest" description="Disordered" evidence="1">
    <location>
        <begin position="39"/>
        <end position="75"/>
    </location>
</feature>
<reference evidence="2 3" key="1">
    <citation type="submission" date="2021-06" db="EMBL/GenBank/DDBJ databases">
        <title>A haploid diamondback moth (Plutella xylostella L.) genome assembly resolves 31 chromosomes and identifies a diamide resistance mutation.</title>
        <authorList>
            <person name="Ward C.M."/>
            <person name="Perry K.D."/>
            <person name="Baker G."/>
            <person name="Powis K."/>
            <person name="Heckel D.G."/>
            <person name="Baxter S.W."/>
        </authorList>
    </citation>
    <scope>NUCLEOTIDE SEQUENCE [LARGE SCALE GENOMIC DNA]</scope>
    <source>
        <strain evidence="2 3">LV</strain>
        <tissue evidence="2">Single pupa</tissue>
    </source>
</reference>
<evidence type="ECO:0000313" key="3">
    <source>
        <dbReference type="Proteomes" id="UP000823941"/>
    </source>
</evidence>
<comment type="caution">
    <text evidence="2">The sequence shown here is derived from an EMBL/GenBank/DDBJ whole genome shotgun (WGS) entry which is preliminary data.</text>
</comment>
<accession>A0ABQ7QDG6</accession>
<dbReference type="EMBL" id="JAHIBW010000017">
    <property type="protein sequence ID" value="KAG7302928.1"/>
    <property type="molecule type" value="Genomic_DNA"/>
</dbReference>
<sequence length="75" mass="8519">MHNHVKGPVEFLAMARRRARDCGPRIVIQTGADPPSPFWEVDPVRGCRGHSSRSSQKPRALARGQYRTQSRSFFL</sequence>
<evidence type="ECO:0000313" key="2">
    <source>
        <dbReference type="EMBL" id="KAG7302928.1"/>
    </source>
</evidence>
<organism evidence="2 3">
    <name type="scientific">Plutella xylostella</name>
    <name type="common">Diamondback moth</name>
    <name type="synonym">Plutella maculipennis</name>
    <dbReference type="NCBI Taxonomy" id="51655"/>
    <lineage>
        <taxon>Eukaryota</taxon>
        <taxon>Metazoa</taxon>
        <taxon>Ecdysozoa</taxon>
        <taxon>Arthropoda</taxon>
        <taxon>Hexapoda</taxon>
        <taxon>Insecta</taxon>
        <taxon>Pterygota</taxon>
        <taxon>Neoptera</taxon>
        <taxon>Endopterygota</taxon>
        <taxon>Lepidoptera</taxon>
        <taxon>Glossata</taxon>
        <taxon>Ditrysia</taxon>
        <taxon>Yponomeutoidea</taxon>
        <taxon>Plutellidae</taxon>
        <taxon>Plutella</taxon>
    </lineage>
</organism>
<keyword evidence="3" id="KW-1185">Reference proteome</keyword>
<feature type="compositionally biased region" description="Polar residues" evidence="1">
    <location>
        <begin position="66"/>
        <end position="75"/>
    </location>
</feature>
<proteinExistence type="predicted"/>
<name>A0ABQ7QDG6_PLUXY</name>